<accession>A0A382DFU8</accession>
<evidence type="ECO:0000313" key="1">
    <source>
        <dbReference type="EMBL" id="SVB37125.1"/>
    </source>
</evidence>
<dbReference type="EMBL" id="UINC01039119">
    <property type="protein sequence ID" value="SVB37125.1"/>
    <property type="molecule type" value="Genomic_DNA"/>
</dbReference>
<protein>
    <submittedName>
        <fullName evidence="1">Uncharacterized protein</fullName>
    </submittedName>
</protein>
<name>A0A382DFU8_9ZZZZ</name>
<dbReference type="AlphaFoldDB" id="A0A382DFU8"/>
<proteinExistence type="predicted"/>
<reference evidence="1" key="1">
    <citation type="submission" date="2018-05" db="EMBL/GenBank/DDBJ databases">
        <authorList>
            <person name="Lanie J.A."/>
            <person name="Ng W.-L."/>
            <person name="Kazmierczak K.M."/>
            <person name="Andrzejewski T.M."/>
            <person name="Davidsen T.M."/>
            <person name="Wayne K.J."/>
            <person name="Tettelin H."/>
            <person name="Glass J.I."/>
            <person name="Rusch D."/>
            <person name="Podicherti R."/>
            <person name="Tsui H.-C.T."/>
            <person name="Winkler M.E."/>
        </authorList>
    </citation>
    <scope>NUCLEOTIDE SEQUENCE</scope>
</reference>
<sequence length="57" mass="6472">MSGVGLVEKDRKPFPYKVSDWVREMHAAGSPVEMIVWKHGISEETVRRWVAEDSSNG</sequence>
<organism evidence="1">
    <name type="scientific">marine metagenome</name>
    <dbReference type="NCBI Taxonomy" id="408172"/>
    <lineage>
        <taxon>unclassified sequences</taxon>
        <taxon>metagenomes</taxon>
        <taxon>ecological metagenomes</taxon>
    </lineage>
</organism>
<gene>
    <name evidence="1" type="ORF">METZ01_LOCUS189979</name>
</gene>